<dbReference type="SUPFAM" id="SSF54184">
    <property type="entry name" value="Penicillin-binding protein 2x (pbp-2x), c-terminal domain"/>
    <property type="match status" value="1"/>
</dbReference>
<feature type="compositionally biased region" description="Pro residues" evidence="9">
    <location>
        <begin position="378"/>
        <end position="388"/>
    </location>
</feature>
<dbReference type="GO" id="GO:0004674">
    <property type="term" value="F:protein serine/threonine kinase activity"/>
    <property type="evidence" value="ECO:0007669"/>
    <property type="project" value="UniProtKB-KW"/>
</dbReference>
<gene>
    <name evidence="13" type="ORF">F7O44_09625</name>
</gene>
<evidence type="ECO:0000256" key="2">
    <source>
        <dbReference type="ARBA" id="ARBA00022527"/>
    </source>
</evidence>
<evidence type="ECO:0000256" key="7">
    <source>
        <dbReference type="ARBA" id="ARBA00047899"/>
    </source>
</evidence>
<dbReference type="PROSITE" id="PS51178">
    <property type="entry name" value="PASTA"/>
    <property type="match status" value="4"/>
</dbReference>
<dbReference type="InterPro" id="IPR011009">
    <property type="entry name" value="Kinase-like_dom_sf"/>
</dbReference>
<dbReference type="SMART" id="SM00220">
    <property type="entry name" value="S_TKc"/>
    <property type="match status" value="1"/>
</dbReference>
<keyword evidence="5" id="KW-0418">Kinase</keyword>
<dbReference type="RefSeq" id="WP_162449976.1">
    <property type="nucleotide sequence ID" value="NZ_WLZY01000002.1"/>
</dbReference>
<dbReference type="Pfam" id="PF00069">
    <property type="entry name" value="Pkinase"/>
    <property type="match status" value="1"/>
</dbReference>
<evidence type="ECO:0000256" key="10">
    <source>
        <dbReference type="SAM" id="Phobius"/>
    </source>
</evidence>
<protein>
    <recommendedName>
        <fullName evidence="1">non-specific serine/threonine protein kinase</fullName>
        <ecNumber evidence="1">2.7.11.1</ecNumber>
    </recommendedName>
</protein>
<dbReference type="AlphaFoldDB" id="A0A7K3M4H8"/>
<keyword evidence="10" id="KW-0472">Membrane</keyword>
<evidence type="ECO:0000313" key="13">
    <source>
        <dbReference type="EMBL" id="NDL57328.1"/>
    </source>
</evidence>
<dbReference type="SMART" id="SM00740">
    <property type="entry name" value="PASTA"/>
    <property type="match status" value="4"/>
</dbReference>
<dbReference type="InterPro" id="IPR000719">
    <property type="entry name" value="Prot_kinase_dom"/>
</dbReference>
<organism evidence="13 14">
    <name type="scientific">Phytoactinopolyspora mesophila</name>
    <dbReference type="NCBI Taxonomy" id="2650750"/>
    <lineage>
        <taxon>Bacteria</taxon>
        <taxon>Bacillati</taxon>
        <taxon>Actinomycetota</taxon>
        <taxon>Actinomycetes</taxon>
        <taxon>Jiangellales</taxon>
        <taxon>Jiangellaceae</taxon>
        <taxon>Phytoactinopolyspora</taxon>
    </lineage>
</organism>
<feature type="region of interest" description="Disordered" evidence="9">
    <location>
        <begin position="285"/>
        <end position="328"/>
    </location>
</feature>
<evidence type="ECO:0000259" key="12">
    <source>
        <dbReference type="PROSITE" id="PS51178"/>
    </source>
</evidence>
<dbReference type="Proteomes" id="UP000460435">
    <property type="component" value="Unassembled WGS sequence"/>
</dbReference>
<keyword evidence="10" id="KW-1133">Transmembrane helix</keyword>
<reference evidence="13 14" key="1">
    <citation type="submission" date="2019-11" db="EMBL/GenBank/DDBJ databases">
        <authorList>
            <person name="Li X.-J."/>
            <person name="Feng X.-M."/>
        </authorList>
    </citation>
    <scope>NUCLEOTIDE SEQUENCE [LARGE SCALE GENOMIC DNA]</scope>
    <source>
        <strain evidence="13 14">XMNu-373</strain>
    </source>
</reference>
<sequence length="733" mass="78145">MDLSVSDAPVGRLLDRRYRVESLLARGGMATVYRGTDTRLDRVVALKVMHAELAADDEFVSRFISEARSVARLSDPHIVSVFDQGEDEGAVFLAMEFVKGRTLRDVLREYRRLDADLCLEIYEAVLSALRAAHDADIVHRDVKPENVLISDDGRVKVTDFGLARATRSQGNTTARGLLLGTVNYISPEQALGERATPRSDVYAAGVMLFELLTGRPPHSGPTDFVIVRAHIDEDVPPPSEVVSDVPPAVDDLVRTATARRPELRYADAGSFLAAVRLARAAIASGEAPGARHASQTPPALMSDPQGVQVPPPPPAAGHAAGDTADDDPAAGAIELADSFYHGYDAAAPGAAEPAAAGDETNASNPLDVATAFYHEAPALPPPPPPPNPNRTRVISTQPDTSHAGQSAENSGTDVSTGHAGAGRAGRRTQAQQRRRWRGPVMFILVLVLAAAVTVGAWWFGAGRWTSTPSLLNLEPDAAMTVAEEAGLSATADGEGFSERVEAGLVLQTEPGPGEQILRGGTIRLIISQGPERYEVPDVQGMTREQAETALTDRNLIPDFTERHHGEVEEGRVISQDIDAGDEVRPETEVSVAISLGPEPIDITDFTGQPAEDAREALADAGFNVDVDEEHSESVAPGVVISQDPPSGTGFENDTISLVVSKGPEVVEVEVPSVVGERVREAAKILEDAGFEYQVEPDFGDGGRLRRQRVLSQSPEPGSRVPEGSTVTLYIIQF</sequence>
<dbReference type="Gene3D" id="3.30.200.20">
    <property type="entry name" value="Phosphorylase Kinase, domain 1"/>
    <property type="match status" value="1"/>
</dbReference>
<evidence type="ECO:0000259" key="11">
    <source>
        <dbReference type="PROSITE" id="PS50011"/>
    </source>
</evidence>
<keyword evidence="2" id="KW-0723">Serine/threonine-protein kinase</keyword>
<dbReference type="EC" id="2.7.11.1" evidence="1"/>
<accession>A0A7K3M4H8</accession>
<feature type="domain" description="Protein kinase" evidence="11">
    <location>
        <begin position="18"/>
        <end position="272"/>
    </location>
</feature>
<keyword evidence="14" id="KW-1185">Reference proteome</keyword>
<comment type="catalytic activity">
    <reaction evidence="7">
        <text>L-threonyl-[protein] + ATP = O-phospho-L-threonyl-[protein] + ADP + H(+)</text>
        <dbReference type="Rhea" id="RHEA:46608"/>
        <dbReference type="Rhea" id="RHEA-COMP:11060"/>
        <dbReference type="Rhea" id="RHEA-COMP:11605"/>
        <dbReference type="ChEBI" id="CHEBI:15378"/>
        <dbReference type="ChEBI" id="CHEBI:30013"/>
        <dbReference type="ChEBI" id="CHEBI:30616"/>
        <dbReference type="ChEBI" id="CHEBI:61977"/>
        <dbReference type="ChEBI" id="CHEBI:456216"/>
        <dbReference type="EC" id="2.7.11.1"/>
    </reaction>
</comment>
<dbReference type="EMBL" id="WLZY01000002">
    <property type="protein sequence ID" value="NDL57328.1"/>
    <property type="molecule type" value="Genomic_DNA"/>
</dbReference>
<dbReference type="CDD" id="cd06576">
    <property type="entry name" value="PASTA_Pbp2x-like_1"/>
    <property type="match status" value="1"/>
</dbReference>
<comment type="catalytic activity">
    <reaction evidence="8">
        <text>L-seryl-[protein] + ATP = O-phospho-L-seryl-[protein] + ADP + H(+)</text>
        <dbReference type="Rhea" id="RHEA:17989"/>
        <dbReference type="Rhea" id="RHEA-COMP:9863"/>
        <dbReference type="Rhea" id="RHEA-COMP:11604"/>
        <dbReference type="ChEBI" id="CHEBI:15378"/>
        <dbReference type="ChEBI" id="CHEBI:29999"/>
        <dbReference type="ChEBI" id="CHEBI:30616"/>
        <dbReference type="ChEBI" id="CHEBI:83421"/>
        <dbReference type="ChEBI" id="CHEBI:456216"/>
        <dbReference type="EC" id="2.7.11.1"/>
    </reaction>
</comment>
<feature type="compositionally biased region" description="Polar residues" evidence="9">
    <location>
        <begin position="390"/>
        <end position="415"/>
    </location>
</feature>
<evidence type="ECO:0000256" key="9">
    <source>
        <dbReference type="SAM" id="MobiDB-lite"/>
    </source>
</evidence>
<evidence type="ECO:0000256" key="3">
    <source>
        <dbReference type="ARBA" id="ARBA00022679"/>
    </source>
</evidence>
<feature type="domain" description="PASTA" evidence="12">
    <location>
        <begin position="529"/>
        <end position="595"/>
    </location>
</feature>
<dbReference type="FunFam" id="3.30.200.20:FF:000035">
    <property type="entry name" value="Serine/threonine protein kinase Stk1"/>
    <property type="match status" value="1"/>
</dbReference>
<dbReference type="InterPro" id="IPR005543">
    <property type="entry name" value="PASTA_dom"/>
</dbReference>
<dbReference type="InterPro" id="IPR008271">
    <property type="entry name" value="Ser/Thr_kinase_AS"/>
</dbReference>
<evidence type="ECO:0000256" key="1">
    <source>
        <dbReference type="ARBA" id="ARBA00012513"/>
    </source>
</evidence>
<dbReference type="PANTHER" id="PTHR43289">
    <property type="entry name" value="MITOGEN-ACTIVATED PROTEIN KINASE KINASE KINASE 20-RELATED"/>
    <property type="match status" value="1"/>
</dbReference>
<comment type="caution">
    <text evidence="13">The sequence shown here is derived from an EMBL/GenBank/DDBJ whole genome shotgun (WGS) entry which is preliminary data.</text>
</comment>
<dbReference type="PROSITE" id="PS00108">
    <property type="entry name" value="PROTEIN_KINASE_ST"/>
    <property type="match status" value="1"/>
</dbReference>
<dbReference type="CDD" id="cd14014">
    <property type="entry name" value="STKc_PknB_like"/>
    <property type="match status" value="1"/>
</dbReference>
<evidence type="ECO:0000256" key="6">
    <source>
        <dbReference type="ARBA" id="ARBA00022840"/>
    </source>
</evidence>
<keyword evidence="6" id="KW-0067">ATP-binding</keyword>
<dbReference type="GO" id="GO:0005524">
    <property type="term" value="F:ATP binding"/>
    <property type="evidence" value="ECO:0007669"/>
    <property type="project" value="UniProtKB-KW"/>
</dbReference>
<dbReference type="Pfam" id="PF03793">
    <property type="entry name" value="PASTA"/>
    <property type="match status" value="4"/>
</dbReference>
<dbReference type="GO" id="GO:0045717">
    <property type="term" value="P:negative regulation of fatty acid biosynthetic process"/>
    <property type="evidence" value="ECO:0007669"/>
    <property type="project" value="UniProtKB-ARBA"/>
</dbReference>
<dbReference type="SUPFAM" id="SSF56112">
    <property type="entry name" value="Protein kinase-like (PK-like)"/>
    <property type="match status" value="1"/>
</dbReference>
<evidence type="ECO:0000313" key="14">
    <source>
        <dbReference type="Proteomes" id="UP000460435"/>
    </source>
</evidence>
<dbReference type="Gene3D" id="1.10.510.10">
    <property type="entry name" value="Transferase(Phosphotransferase) domain 1"/>
    <property type="match status" value="1"/>
</dbReference>
<name>A0A7K3M4H8_9ACTN</name>
<evidence type="ECO:0000256" key="4">
    <source>
        <dbReference type="ARBA" id="ARBA00022741"/>
    </source>
</evidence>
<proteinExistence type="predicted"/>
<feature type="domain" description="PASTA" evidence="12">
    <location>
        <begin position="596"/>
        <end position="661"/>
    </location>
</feature>
<dbReference type="PANTHER" id="PTHR43289:SF34">
    <property type="entry name" value="SERINE_THREONINE-PROTEIN KINASE YBDM-RELATED"/>
    <property type="match status" value="1"/>
</dbReference>
<evidence type="ECO:0000256" key="8">
    <source>
        <dbReference type="ARBA" id="ARBA00048679"/>
    </source>
</evidence>
<feature type="region of interest" description="Disordered" evidence="9">
    <location>
        <begin position="375"/>
        <end position="432"/>
    </location>
</feature>
<keyword evidence="4" id="KW-0547">Nucleotide-binding</keyword>
<feature type="domain" description="PASTA" evidence="12">
    <location>
        <begin position="662"/>
        <end position="732"/>
    </location>
</feature>
<feature type="transmembrane region" description="Helical" evidence="10">
    <location>
        <begin position="440"/>
        <end position="460"/>
    </location>
</feature>
<dbReference type="CDD" id="cd06577">
    <property type="entry name" value="PASTA_pknB"/>
    <property type="match status" value="3"/>
</dbReference>
<keyword evidence="10" id="KW-0812">Transmembrane</keyword>
<dbReference type="PROSITE" id="PS50011">
    <property type="entry name" value="PROTEIN_KINASE_DOM"/>
    <property type="match status" value="1"/>
</dbReference>
<dbReference type="Gene3D" id="3.30.10.20">
    <property type="match status" value="4"/>
</dbReference>
<keyword evidence="3" id="KW-0808">Transferase</keyword>
<dbReference type="FunFam" id="1.10.510.10:FF:000021">
    <property type="entry name" value="Serine/threonine protein kinase"/>
    <property type="match status" value="1"/>
</dbReference>
<evidence type="ECO:0000256" key="5">
    <source>
        <dbReference type="ARBA" id="ARBA00022777"/>
    </source>
</evidence>
<feature type="domain" description="PASTA" evidence="12">
    <location>
        <begin position="465"/>
        <end position="528"/>
    </location>
</feature>